<organism evidence="1 2">
    <name type="scientific">Actinokineospora auranticolor</name>
    <dbReference type="NCBI Taxonomy" id="155976"/>
    <lineage>
        <taxon>Bacteria</taxon>
        <taxon>Bacillati</taxon>
        <taxon>Actinomycetota</taxon>
        <taxon>Actinomycetes</taxon>
        <taxon>Pseudonocardiales</taxon>
        <taxon>Pseudonocardiaceae</taxon>
        <taxon>Actinokineospora</taxon>
    </lineage>
</organism>
<dbReference type="EMBL" id="PTIX01000022">
    <property type="protein sequence ID" value="PPK64043.1"/>
    <property type="molecule type" value="Genomic_DNA"/>
</dbReference>
<sequence>MNPVWPLVDQALSAYRDSPRLPHLRARLARLEGPLRIAVTGAPESGRTTLLAAVVGEPVPGGRIAVEWPGGAELVEFTDGDPSDVDAVVHLLPHPGALPDTDPVSTVVALSRADELGGGRTDALTSARRVARRHASAELGERCQDVVAVAGLAGLGGALLTRAEVAELVGLAGLPQSDLASMLLSADRFTAHPGADELVGRLGLFGVRLAVELVRRGFGDSLGAELVHASGIADLREAITRNLVERAQVLRVRSALLAIGSALREDPRPALAAEVERALVSTHETRELRLLSALRLGRVSLGEADREARQLLGERGTAPNTRLALSGEPYETFLRWRAHAEDGAFDHRQRQAAAVVVRTCEALVSAGHVR</sequence>
<comment type="caution">
    <text evidence="1">The sequence shown here is derived from an EMBL/GenBank/DDBJ whole genome shotgun (WGS) entry which is preliminary data.</text>
</comment>
<keyword evidence="2" id="KW-1185">Reference proteome</keyword>
<name>A0A2S6GFN7_9PSEU</name>
<dbReference type="OrthoDB" id="4379468at2"/>
<dbReference type="Proteomes" id="UP000239203">
    <property type="component" value="Unassembled WGS sequence"/>
</dbReference>
<evidence type="ECO:0008006" key="3">
    <source>
        <dbReference type="Google" id="ProtNLM"/>
    </source>
</evidence>
<dbReference type="RefSeq" id="WP_104482221.1">
    <property type="nucleotide sequence ID" value="NZ_CP154825.1"/>
</dbReference>
<evidence type="ECO:0000313" key="2">
    <source>
        <dbReference type="Proteomes" id="UP000239203"/>
    </source>
</evidence>
<dbReference type="AlphaFoldDB" id="A0A2S6GFN7"/>
<protein>
    <recommendedName>
        <fullName evidence="3">Dynamin family protein</fullName>
    </recommendedName>
</protein>
<proteinExistence type="predicted"/>
<reference evidence="1 2" key="1">
    <citation type="submission" date="2018-02" db="EMBL/GenBank/DDBJ databases">
        <title>Genomic Encyclopedia of Archaeal and Bacterial Type Strains, Phase II (KMG-II): from individual species to whole genera.</title>
        <authorList>
            <person name="Goeker M."/>
        </authorList>
    </citation>
    <scope>NUCLEOTIDE SEQUENCE [LARGE SCALE GENOMIC DNA]</scope>
    <source>
        <strain evidence="1 2">YU 961-1</strain>
    </source>
</reference>
<accession>A0A2S6GFN7</accession>
<evidence type="ECO:0000313" key="1">
    <source>
        <dbReference type="EMBL" id="PPK64043.1"/>
    </source>
</evidence>
<gene>
    <name evidence="1" type="ORF">CLV40_12234</name>
</gene>